<dbReference type="PANTHER" id="PTHR34297">
    <property type="entry name" value="HYPOTHETICAL CYTOSOLIC PROTEIN-RELATED"/>
    <property type="match status" value="1"/>
</dbReference>
<evidence type="ECO:0000313" key="7">
    <source>
        <dbReference type="Proteomes" id="UP000527860"/>
    </source>
</evidence>
<dbReference type="InterPro" id="IPR005531">
    <property type="entry name" value="Asp23"/>
</dbReference>
<proteinExistence type="inferred from homology"/>
<evidence type="ECO:0000256" key="1">
    <source>
        <dbReference type="ARBA" id="ARBA00005721"/>
    </source>
</evidence>
<evidence type="ECO:0000313" key="2">
    <source>
        <dbReference type="EMBL" id="KIH71068.1"/>
    </source>
</evidence>
<reference evidence="4 6" key="2">
    <citation type="submission" date="2017-07" db="EMBL/GenBank/DDBJ databases">
        <title>Shotgun whole genome sequences of three halophilic bacterial isolates.</title>
        <authorList>
            <person name="Pozzo T."/>
            <person name="Higdon S.M."/>
            <person name="Quillaguaman J."/>
        </authorList>
    </citation>
    <scope>NUCLEOTIDE SEQUENCE [LARGE SCALE GENOMIC DNA]</scope>
    <source>
        <strain evidence="4 6">BU-1</strain>
    </source>
</reference>
<evidence type="ECO:0000313" key="4">
    <source>
        <dbReference type="EMBL" id="OZT78390.1"/>
    </source>
</evidence>
<dbReference type="GeneID" id="77845062"/>
<dbReference type="Proteomes" id="UP000527860">
    <property type="component" value="Unassembled WGS sequence"/>
</dbReference>
<dbReference type="AlphaFoldDB" id="A0A0C2DM23"/>
<dbReference type="STRING" id="45670.SN16_05790"/>
<dbReference type="RefSeq" id="WP_040105667.1">
    <property type="nucleotide sequence ID" value="NZ_BMCA01000001.1"/>
</dbReference>
<organism evidence="2 5">
    <name type="scientific">Salinicoccus roseus</name>
    <dbReference type="NCBI Taxonomy" id="45670"/>
    <lineage>
        <taxon>Bacteria</taxon>
        <taxon>Bacillati</taxon>
        <taxon>Bacillota</taxon>
        <taxon>Bacilli</taxon>
        <taxon>Bacillales</taxon>
        <taxon>Staphylococcaceae</taxon>
        <taxon>Salinicoccus</taxon>
    </lineage>
</organism>
<keyword evidence="7" id="KW-1185">Reference proteome</keyword>
<accession>A0A0C2DM23</accession>
<comment type="similarity">
    <text evidence="1">Belongs to the asp23 family.</text>
</comment>
<reference evidence="3" key="4">
    <citation type="submission" date="2022-12" db="EMBL/GenBank/DDBJ databases">
        <title>Genome analysis and biological profiling of marine Salinicoccus roseus MOSEL-ME25.</title>
        <authorList>
            <person name="Mirza F.T."/>
            <person name="Xie Y."/>
            <person name="Shinwari Z.K."/>
        </authorList>
    </citation>
    <scope>NUCLEOTIDE SEQUENCE</scope>
    <source>
        <strain evidence="3">MOSEL-ME25</strain>
    </source>
</reference>
<gene>
    <name evidence="4" type="ORF">CFN03_03675</name>
    <name evidence="3" type="ORF">F7P68_0007135</name>
    <name evidence="2" type="ORF">SN16_05790</name>
</gene>
<protein>
    <submittedName>
        <fullName evidence="3">Asp23/Gls24 family envelope stress response protein</fullName>
    </submittedName>
</protein>
<comment type="caution">
    <text evidence="2">The sequence shown here is derived from an EMBL/GenBank/DDBJ whole genome shotgun (WGS) entry which is preliminary data.</text>
</comment>
<dbReference type="Proteomes" id="UP000216682">
    <property type="component" value="Unassembled WGS sequence"/>
</dbReference>
<dbReference type="PANTHER" id="PTHR34297:SF2">
    <property type="entry name" value="ASP23_GLS24 FAMILY ENVELOPE STRESS RESPONSE PROTEIN"/>
    <property type="match status" value="1"/>
</dbReference>
<reference evidence="3" key="3">
    <citation type="submission" date="2020-04" db="EMBL/GenBank/DDBJ databases">
        <authorList>
            <person name="Tanveer F."/>
            <person name="Xie Y."/>
            <person name="Shinwari Z.K."/>
        </authorList>
    </citation>
    <scope>NUCLEOTIDE SEQUENCE</scope>
    <source>
        <strain evidence="3">MOSEL-ME25</strain>
    </source>
</reference>
<dbReference type="EMBL" id="JABEVU030000001">
    <property type="protein sequence ID" value="MDB0580300.1"/>
    <property type="molecule type" value="Genomic_DNA"/>
</dbReference>
<dbReference type="OrthoDB" id="9791482at2"/>
<dbReference type="EMBL" id="NPEZ01000001">
    <property type="protein sequence ID" value="OZT78390.1"/>
    <property type="molecule type" value="Genomic_DNA"/>
</dbReference>
<evidence type="ECO:0000313" key="6">
    <source>
        <dbReference type="Proteomes" id="UP000216682"/>
    </source>
</evidence>
<dbReference type="Proteomes" id="UP000031546">
    <property type="component" value="Unassembled WGS sequence"/>
</dbReference>
<reference evidence="2 5" key="1">
    <citation type="submission" date="2015-01" db="EMBL/GenBank/DDBJ databases">
        <title>Genome sequences of high lactate-tolerant strain Salinicoccus roseus W12 with industrial interest.</title>
        <authorList>
            <person name="Wang H."/>
            <person name="Yu B."/>
        </authorList>
    </citation>
    <scope>NUCLEOTIDE SEQUENCE [LARGE SCALE GENOMIC DNA]</scope>
    <source>
        <strain evidence="2 5">W12</strain>
    </source>
</reference>
<evidence type="ECO:0000313" key="3">
    <source>
        <dbReference type="EMBL" id="MDB0580300.1"/>
    </source>
</evidence>
<name>A0A0C2DM23_9STAP</name>
<dbReference type="EMBL" id="JXII01000004">
    <property type="protein sequence ID" value="KIH71068.1"/>
    <property type="molecule type" value="Genomic_DNA"/>
</dbReference>
<sequence length="122" mass="13176">MALEIKNELGSIDIAMDVIANIAGGAVVESYGVVGMASKHQVRDGFAELLGKENYARGVIVENNEGDIDIDLYIIVGYGIKISEVATNLQSTVKYKLEKTLGLNIKSVNIHVQGVRIINTED</sequence>
<evidence type="ECO:0000313" key="5">
    <source>
        <dbReference type="Proteomes" id="UP000031546"/>
    </source>
</evidence>
<dbReference type="Pfam" id="PF03780">
    <property type="entry name" value="Asp23"/>
    <property type="match status" value="1"/>
</dbReference>